<dbReference type="GO" id="GO:0022625">
    <property type="term" value="C:cytosolic large ribosomal subunit"/>
    <property type="evidence" value="ECO:0007669"/>
    <property type="project" value="TreeGrafter"/>
</dbReference>
<dbReference type="InterPro" id="IPR011035">
    <property type="entry name" value="Ribosomal_bL25/Gln-tRNA_synth"/>
</dbReference>
<dbReference type="InterPro" id="IPR020057">
    <property type="entry name" value="Ribosomal_bL25_b-dom"/>
</dbReference>
<feature type="compositionally biased region" description="Acidic residues" evidence="6">
    <location>
        <begin position="189"/>
        <end position="220"/>
    </location>
</feature>
<dbReference type="EMBL" id="LGGO01000022">
    <property type="protein sequence ID" value="KUK77565.1"/>
    <property type="molecule type" value="Genomic_DNA"/>
</dbReference>
<evidence type="ECO:0000256" key="2">
    <source>
        <dbReference type="ARBA" id="ARBA00022884"/>
    </source>
</evidence>
<sequence length="237" mass="26527">MEKIKLEKRELVGKKIKKLREENLIPAVIYNSKGESENISVDKGTAVQLYKTATPTTILDVELGKKTKKAIVKDFDINPRTDQLLHVSFFEIDPKVKMDFTLPFTLKGISPAVKNNIGILVQISDSISVRCKVEDLTPAIEIDVTELEHPGQTITMEDIELPEGIELVHKEDEDLPIATITQLQKIEILEPEEPEEEEGEEGEEGEEVEGEEGEKEEGEEEGVKAEGEEAPKEVPQE</sequence>
<dbReference type="CDD" id="cd00495">
    <property type="entry name" value="Ribosomal_L25_TL5_CTC"/>
    <property type="match status" value="1"/>
</dbReference>
<evidence type="ECO:0000256" key="3">
    <source>
        <dbReference type="ARBA" id="ARBA00022980"/>
    </source>
</evidence>
<dbReference type="PANTHER" id="PTHR33284:SF1">
    <property type="entry name" value="RIBOSOMAL PROTEIN L25_GLN-TRNA SYNTHETASE, ANTI-CODON-BINDING DOMAIN-CONTAINING PROTEIN"/>
    <property type="match status" value="1"/>
</dbReference>
<evidence type="ECO:0000256" key="6">
    <source>
        <dbReference type="SAM" id="MobiDB-lite"/>
    </source>
</evidence>
<comment type="caution">
    <text evidence="9">The sequence shown here is derived from an EMBL/GenBank/DDBJ whole genome shotgun (WGS) entry which is preliminary data.</text>
</comment>
<evidence type="ECO:0000256" key="1">
    <source>
        <dbReference type="ARBA" id="ARBA00022730"/>
    </source>
</evidence>
<dbReference type="Proteomes" id="UP000053904">
    <property type="component" value="Unassembled WGS sequence"/>
</dbReference>
<dbReference type="AlphaFoldDB" id="A0A101HJF7"/>
<dbReference type="Pfam" id="PF14693">
    <property type="entry name" value="Ribosomal_TL5_C"/>
    <property type="match status" value="1"/>
</dbReference>
<dbReference type="InterPro" id="IPR001021">
    <property type="entry name" value="Ribosomal_bL25_long"/>
</dbReference>
<dbReference type="Gene3D" id="2.170.120.20">
    <property type="entry name" value="Ribosomal protein L25, beta domain"/>
    <property type="match status" value="1"/>
</dbReference>
<dbReference type="InterPro" id="IPR029751">
    <property type="entry name" value="Ribosomal_L25_dom"/>
</dbReference>
<feature type="domain" description="Large ribosomal subunit protein bL25 beta" evidence="8">
    <location>
        <begin position="97"/>
        <end position="182"/>
    </location>
</feature>
<gene>
    <name evidence="5" type="primary">rplY</name>
    <name evidence="5" type="synonym">ctc</name>
    <name evidence="9" type="ORF">XD93_0247</name>
</gene>
<keyword evidence="1 5" id="KW-0699">rRNA-binding</keyword>
<name>A0A101HJF7_9BACT</name>
<comment type="subunit">
    <text evidence="5">Part of the 50S ribosomal subunit; part of the 5S rRNA/L5/L18/L25 subcomplex. Contacts the 5S rRNA. Binds to the 5S rRNA independently of L5 and L18.</text>
</comment>
<evidence type="ECO:0000256" key="4">
    <source>
        <dbReference type="ARBA" id="ARBA00023274"/>
    </source>
</evidence>
<comment type="similarity">
    <text evidence="5">Belongs to the bacterial ribosomal protein bL25 family. CTC subfamily.</text>
</comment>
<dbReference type="InterPro" id="IPR037121">
    <property type="entry name" value="Ribosomal_bL25_C"/>
</dbReference>
<evidence type="ECO:0000259" key="7">
    <source>
        <dbReference type="Pfam" id="PF01386"/>
    </source>
</evidence>
<evidence type="ECO:0000256" key="5">
    <source>
        <dbReference type="HAMAP-Rule" id="MF_01334"/>
    </source>
</evidence>
<dbReference type="HAMAP" id="MF_01334">
    <property type="entry name" value="Ribosomal_bL25_CTC"/>
    <property type="match status" value="1"/>
</dbReference>
<feature type="region of interest" description="Disordered" evidence="6">
    <location>
        <begin position="187"/>
        <end position="237"/>
    </location>
</feature>
<dbReference type="Pfam" id="PF01386">
    <property type="entry name" value="Ribosomal_L25p"/>
    <property type="match status" value="1"/>
</dbReference>
<dbReference type="GO" id="GO:0006412">
    <property type="term" value="P:translation"/>
    <property type="evidence" value="ECO:0007669"/>
    <property type="project" value="UniProtKB-UniRule"/>
</dbReference>
<dbReference type="PANTHER" id="PTHR33284">
    <property type="entry name" value="RIBOSOMAL PROTEIN L25/GLN-TRNA SYNTHETASE, ANTI-CODON-BINDING DOMAIN-CONTAINING PROTEIN"/>
    <property type="match status" value="1"/>
</dbReference>
<reference evidence="10" key="1">
    <citation type="journal article" date="2015" name="MBio">
        <title>Genome-Resolved Metagenomic Analysis Reveals Roles for Candidate Phyla and Other Microbial Community Members in Biogeochemical Transformations in Oil Reservoirs.</title>
        <authorList>
            <person name="Hu P."/>
            <person name="Tom L."/>
            <person name="Singh A."/>
            <person name="Thomas B.C."/>
            <person name="Baker B.J."/>
            <person name="Piceno Y.M."/>
            <person name="Andersen G.L."/>
            <person name="Banfield J.F."/>
        </authorList>
    </citation>
    <scope>NUCLEOTIDE SEQUENCE [LARGE SCALE GENOMIC DNA]</scope>
</reference>
<dbReference type="GO" id="GO:0003735">
    <property type="term" value="F:structural constituent of ribosome"/>
    <property type="evidence" value="ECO:0007669"/>
    <property type="project" value="InterPro"/>
</dbReference>
<dbReference type="NCBIfam" id="TIGR00731">
    <property type="entry name" value="bL25_bact_ctc"/>
    <property type="match status" value="1"/>
</dbReference>
<comment type="function">
    <text evidence="5">This is one of the proteins that binds to the 5S RNA in the ribosome where it forms part of the central protuberance.</text>
</comment>
<keyword evidence="2 5" id="KW-0694">RNA-binding</keyword>
<evidence type="ECO:0000259" key="8">
    <source>
        <dbReference type="Pfam" id="PF14693"/>
    </source>
</evidence>
<accession>A0A101HJF7</accession>
<dbReference type="InterPro" id="IPR020056">
    <property type="entry name" value="Rbsml_bL25/Gln-tRNA_synth_N"/>
</dbReference>
<organism evidence="9 10">
    <name type="scientific">candidate division WS6 bacterium 34_10</name>
    <dbReference type="NCBI Taxonomy" id="1641389"/>
    <lineage>
        <taxon>Bacteria</taxon>
        <taxon>Candidatus Dojkabacteria</taxon>
    </lineage>
</organism>
<keyword evidence="3 5" id="KW-0689">Ribosomal protein</keyword>
<keyword evidence="4 5" id="KW-0687">Ribonucleoprotein</keyword>
<dbReference type="Gene3D" id="2.40.240.10">
    <property type="entry name" value="Ribosomal Protein L25, Chain P"/>
    <property type="match status" value="1"/>
</dbReference>
<evidence type="ECO:0000313" key="9">
    <source>
        <dbReference type="EMBL" id="KUK77565.1"/>
    </source>
</evidence>
<evidence type="ECO:0000313" key="10">
    <source>
        <dbReference type="Proteomes" id="UP000053904"/>
    </source>
</evidence>
<proteinExistence type="inferred from homology"/>
<feature type="compositionally biased region" description="Basic and acidic residues" evidence="6">
    <location>
        <begin position="221"/>
        <end position="237"/>
    </location>
</feature>
<feature type="domain" description="Large ribosomal subunit protein bL25 L25" evidence="7">
    <location>
        <begin position="4"/>
        <end position="89"/>
    </location>
</feature>
<dbReference type="SUPFAM" id="SSF50715">
    <property type="entry name" value="Ribosomal protein L25-like"/>
    <property type="match status" value="1"/>
</dbReference>
<protein>
    <recommendedName>
        <fullName evidence="5">Large ribosomal subunit protein bL25</fullName>
    </recommendedName>
    <alternativeName>
        <fullName evidence="5">General stress protein CTC</fullName>
    </alternativeName>
</protein>
<dbReference type="InterPro" id="IPR020930">
    <property type="entry name" value="Ribosomal_uL5_bac-type"/>
</dbReference>
<dbReference type="GO" id="GO:0008097">
    <property type="term" value="F:5S rRNA binding"/>
    <property type="evidence" value="ECO:0007669"/>
    <property type="project" value="InterPro"/>
</dbReference>